<accession>A0A7J7JD23</accession>
<sequence length="136" mass="14804">MQTSLFAAQLTPQVVYNQALHHHPTTKAECIPVAAGVLIQLIQGIFSDTIFHNSEEVMASTPKASTDVPSIAAEAVLAKSDFDSTNATVVKGCDFNNGIDHHALAIVLCYLWILSYQVWSCSSRNNTCHALNFLDK</sequence>
<proteinExistence type="predicted"/>
<comment type="caution">
    <text evidence="1">The sequence shown here is derived from an EMBL/GenBank/DDBJ whole genome shotgun (WGS) entry which is preliminary data.</text>
</comment>
<dbReference type="Proteomes" id="UP000593567">
    <property type="component" value="Unassembled WGS sequence"/>
</dbReference>
<dbReference type="EMBL" id="VXIV02002634">
    <property type="protein sequence ID" value="KAF6024005.1"/>
    <property type="molecule type" value="Genomic_DNA"/>
</dbReference>
<dbReference type="AlphaFoldDB" id="A0A7J7JD23"/>
<organism evidence="1 2">
    <name type="scientific">Bugula neritina</name>
    <name type="common">Brown bryozoan</name>
    <name type="synonym">Sertularia neritina</name>
    <dbReference type="NCBI Taxonomy" id="10212"/>
    <lineage>
        <taxon>Eukaryota</taxon>
        <taxon>Metazoa</taxon>
        <taxon>Spiralia</taxon>
        <taxon>Lophotrochozoa</taxon>
        <taxon>Bryozoa</taxon>
        <taxon>Gymnolaemata</taxon>
        <taxon>Cheilostomatida</taxon>
        <taxon>Flustrina</taxon>
        <taxon>Buguloidea</taxon>
        <taxon>Bugulidae</taxon>
        <taxon>Bugula</taxon>
    </lineage>
</organism>
<gene>
    <name evidence="1" type="ORF">EB796_017684</name>
</gene>
<reference evidence="1" key="1">
    <citation type="submission" date="2020-06" db="EMBL/GenBank/DDBJ databases">
        <title>Draft genome of Bugula neritina, a colonial animal packing powerful symbionts and potential medicines.</title>
        <authorList>
            <person name="Rayko M."/>
        </authorList>
    </citation>
    <scope>NUCLEOTIDE SEQUENCE [LARGE SCALE GENOMIC DNA]</scope>
    <source>
        <strain evidence="1">Kwan_BN1</strain>
    </source>
</reference>
<evidence type="ECO:0000313" key="1">
    <source>
        <dbReference type="EMBL" id="KAF6024005.1"/>
    </source>
</evidence>
<name>A0A7J7JD23_BUGNE</name>
<keyword evidence="2" id="KW-1185">Reference proteome</keyword>
<evidence type="ECO:0000313" key="2">
    <source>
        <dbReference type="Proteomes" id="UP000593567"/>
    </source>
</evidence>
<protein>
    <submittedName>
        <fullName evidence="1">Uncharacterized protein</fullName>
    </submittedName>
</protein>